<dbReference type="Gene3D" id="3.40.50.300">
    <property type="entry name" value="P-loop containing nucleotide triphosphate hydrolases"/>
    <property type="match status" value="1"/>
</dbReference>
<dbReference type="NCBIfam" id="TIGR01007">
    <property type="entry name" value="eps_fam"/>
    <property type="match status" value="1"/>
</dbReference>
<dbReference type="OrthoDB" id="9794577at2"/>
<feature type="domain" description="AAA" evidence="9">
    <location>
        <begin position="52"/>
        <end position="192"/>
    </location>
</feature>
<evidence type="ECO:0000313" key="10">
    <source>
        <dbReference type="EMBL" id="SDN21641.1"/>
    </source>
</evidence>
<evidence type="ECO:0000256" key="6">
    <source>
        <dbReference type="ARBA" id="ARBA00022840"/>
    </source>
</evidence>
<proteinExistence type="inferred from homology"/>
<name>A0A1G9ZKY2_9BACI</name>
<evidence type="ECO:0000256" key="7">
    <source>
        <dbReference type="ARBA" id="ARBA00023137"/>
    </source>
</evidence>
<evidence type="ECO:0000256" key="5">
    <source>
        <dbReference type="ARBA" id="ARBA00022777"/>
    </source>
</evidence>
<accession>A0A1G9ZKY2</accession>
<dbReference type="CDD" id="cd05387">
    <property type="entry name" value="BY-kinase"/>
    <property type="match status" value="1"/>
</dbReference>
<dbReference type="PANTHER" id="PTHR32309:SF13">
    <property type="entry name" value="FERRIC ENTEROBACTIN TRANSPORT PROTEIN FEPE"/>
    <property type="match status" value="1"/>
</dbReference>
<dbReference type="RefSeq" id="WP_090839583.1">
    <property type="nucleotide sequence ID" value="NZ_FNIL01000001.1"/>
</dbReference>
<dbReference type="InterPro" id="IPR005702">
    <property type="entry name" value="Wzc-like_C"/>
</dbReference>
<dbReference type="Pfam" id="PF13614">
    <property type="entry name" value="AAA_31"/>
    <property type="match status" value="1"/>
</dbReference>
<dbReference type="EMBL" id="FNIL01000001">
    <property type="protein sequence ID" value="SDN21641.1"/>
    <property type="molecule type" value="Genomic_DNA"/>
</dbReference>
<dbReference type="GO" id="GO:0004715">
    <property type="term" value="F:non-membrane spanning protein tyrosine kinase activity"/>
    <property type="evidence" value="ECO:0007669"/>
    <property type="project" value="UniProtKB-EC"/>
</dbReference>
<dbReference type="InterPro" id="IPR027417">
    <property type="entry name" value="P-loop_NTPase"/>
</dbReference>
<keyword evidence="6" id="KW-0067">ATP-binding</keyword>
<evidence type="ECO:0000256" key="8">
    <source>
        <dbReference type="ARBA" id="ARBA00051245"/>
    </source>
</evidence>
<dbReference type="GO" id="GO:0005524">
    <property type="term" value="F:ATP binding"/>
    <property type="evidence" value="ECO:0007669"/>
    <property type="project" value="UniProtKB-KW"/>
</dbReference>
<evidence type="ECO:0000256" key="1">
    <source>
        <dbReference type="ARBA" id="ARBA00007316"/>
    </source>
</evidence>
<protein>
    <recommendedName>
        <fullName evidence="2">non-specific protein-tyrosine kinase</fullName>
        <ecNumber evidence="2">2.7.10.2</ecNumber>
    </recommendedName>
</protein>
<comment type="similarity">
    <text evidence="1">Belongs to the CpsD/CapB family.</text>
</comment>
<reference evidence="11" key="1">
    <citation type="submission" date="2016-10" db="EMBL/GenBank/DDBJ databases">
        <authorList>
            <person name="Varghese N."/>
            <person name="Submissions S."/>
        </authorList>
    </citation>
    <scope>NUCLEOTIDE SEQUENCE [LARGE SCALE GENOMIC DNA]</scope>
    <source>
        <strain evidence="11">CGMCC 1.10369</strain>
    </source>
</reference>
<organism evidence="10 11">
    <name type="scientific">Alkalicoccus daliensis</name>
    <dbReference type="NCBI Taxonomy" id="745820"/>
    <lineage>
        <taxon>Bacteria</taxon>
        <taxon>Bacillati</taxon>
        <taxon>Bacillota</taxon>
        <taxon>Bacilli</taxon>
        <taxon>Bacillales</taxon>
        <taxon>Bacillaceae</taxon>
        <taxon>Alkalicoccus</taxon>
    </lineage>
</organism>
<keyword evidence="11" id="KW-1185">Reference proteome</keyword>
<evidence type="ECO:0000313" key="11">
    <source>
        <dbReference type="Proteomes" id="UP000198778"/>
    </source>
</evidence>
<dbReference type="GO" id="GO:0005886">
    <property type="term" value="C:plasma membrane"/>
    <property type="evidence" value="ECO:0007669"/>
    <property type="project" value="TreeGrafter"/>
</dbReference>
<evidence type="ECO:0000256" key="2">
    <source>
        <dbReference type="ARBA" id="ARBA00011903"/>
    </source>
</evidence>
<evidence type="ECO:0000256" key="3">
    <source>
        <dbReference type="ARBA" id="ARBA00022679"/>
    </source>
</evidence>
<keyword evidence="3" id="KW-0808">Transferase</keyword>
<dbReference type="PANTHER" id="PTHR32309">
    <property type="entry name" value="TYROSINE-PROTEIN KINASE"/>
    <property type="match status" value="1"/>
</dbReference>
<keyword evidence="4" id="KW-0547">Nucleotide-binding</keyword>
<dbReference type="AlphaFoldDB" id="A0A1G9ZKY2"/>
<keyword evidence="5" id="KW-0418">Kinase</keyword>
<dbReference type="STRING" id="745820.SAMN04488053_101138"/>
<gene>
    <name evidence="10" type="ORF">SAMN04488053_101138</name>
</gene>
<evidence type="ECO:0000256" key="4">
    <source>
        <dbReference type="ARBA" id="ARBA00022741"/>
    </source>
</evidence>
<sequence length="218" mass="24613">MFKNKEEFMAFYESSGSRVDQDYQRIKANITFAANKNNLKIFTVLSPNEKDGKTNFLTYIGLTFCKEEKRVLLIDGDFKKPGLHKSFHLSNEQGLSNYLTGESSLTDCIQRTSYPGLSILPAGTISKQLESIIHSSQMNALITALRHSYDYVFIDTEAMKESTAAKILAAKADSSIVIIRKKKTNTEDLMNMRTAFKSYGIHITGAVFNTRKLAWLQK</sequence>
<dbReference type="EC" id="2.7.10.2" evidence="2"/>
<dbReference type="InterPro" id="IPR025669">
    <property type="entry name" value="AAA_dom"/>
</dbReference>
<keyword evidence="7" id="KW-0829">Tyrosine-protein kinase</keyword>
<dbReference type="SUPFAM" id="SSF52540">
    <property type="entry name" value="P-loop containing nucleoside triphosphate hydrolases"/>
    <property type="match status" value="1"/>
</dbReference>
<comment type="catalytic activity">
    <reaction evidence="8">
        <text>L-tyrosyl-[protein] + ATP = O-phospho-L-tyrosyl-[protein] + ADP + H(+)</text>
        <dbReference type="Rhea" id="RHEA:10596"/>
        <dbReference type="Rhea" id="RHEA-COMP:10136"/>
        <dbReference type="Rhea" id="RHEA-COMP:20101"/>
        <dbReference type="ChEBI" id="CHEBI:15378"/>
        <dbReference type="ChEBI" id="CHEBI:30616"/>
        <dbReference type="ChEBI" id="CHEBI:46858"/>
        <dbReference type="ChEBI" id="CHEBI:61978"/>
        <dbReference type="ChEBI" id="CHEBI:456216"/>
        <dbReference type="EC" id="2.7.10.2"/>
    </reaction>
</comment>
<dbReference type="InterPro" id="IPR050445">
    <property type="entry name" value="Bact_polysacc_biosynth/exp"/>
</dbReference>
<dbReference type="Proteomes" id="UP000198778">
    <property type="component" value="Unassembled WGS sequence"/>
</dbReference>
<evidence type="ECO:0000259" key="9">
    <source>
        <dbReference type="Pfam" id="PF13614"/>
    </source>
</evidence>